<dbReference type="GeneTree" id="ENSGT00940000162710"/>
<dbReference type="Gene3D" id="2.40.70.10">
    <property type="entry name" value="Acid Proteases"/>
    <property type="match status" value="2"/>
</dbReference>
<dbReference type="Gene3D" id="2.60.40.1960">
    <property type="match status" value="1"/>
</dbReference>
<reference evidence="5" key="3">
    <citation type="submission" date="2025-09" db="UniProtKB">
        <authorList>
            <consortium name="Ensembl"/>
        </authorList>
    </citation>
    <scope>IDENTIFICATION</scope>
</reference>
<evidence type="ECO:0000313" key="6">
    <source>
        <dbReference type="Proteomes" id="UP000472272"/>
    </source>
</evidence>
<keyword evidence="3" id="KW-0378">Hydrolase</keyword>
<dbReference type="InterPro" id="IPR021109">
    <property type="entry name" value="Peptidase_aspartic_dom_sf"/>
</dbReference>
<evidence type="ECO:0000313" key="5">
    <source>
        <dbReference type="Ensembl" id="ENSPMRP00000018323.1"/>
    </source>
</evidence>
<dbReference type="InterPro" id="IPR001969">
    <property type="entry name" value="Aspartic_peptidase_AS"/>
</dbReference>
<evidence type="ECO:0000259" key="4">
    <source>
        <dbReference type="PROSITE" id="PS51767"/>
    </source>
</evidence>
<evidence type="ECO:0000256" key="3">
    <source>
        <dbReference type="RuleBase" id="RU000454"/>
    </source>
</evidence>
<keyword evidence="3" id="KW-0645">Protease</keyword>
<dbReference type="PRINTS" id="PR00792">
    <property type="entry name" value="PEPSIN"/>
</dbReference>
<keyword evidence="6" id="KW-1185">Reference proteome</keyword>
<dbReference type="GO" id="GO:0004190">
    <property type="term" value="F:aspartic-type endopeptidase activity"/>
    <property type="evidence" value="ECO:0007669"/>
    <property type="project" value="UniProtKB-KW"/>
</dbReference>
<dbReference type="AlphaFoldDB" id="A0A670J1E4"/>
<dbReference type="Proteomes" id="UP000472272">
    <property type="component" value="Chromosome 6"/>
</dbReference>
<dbReference type="PROSITE" id="PS00141">
    <property type="entry name" value="ASP_PROTEASE"/>
    <property type="match status" value="2"/>
</dbReference>
<accession>A0A670J1E4</accession>
<evidence type="ECO:0000256" key="1">
    <source>
        <dbReference type="ARBA" id="ARBA00007447"/>
    </source>
</evidence>
<dbReference type="PROSITE" id="PS51767">
    <property type="entry name" value="PEPTIDASE_A1"/>
    <property type="match status" value="2"/>
</dbReference>
<feature type="domain" description="Peptidase A1" evidence="4">
    <location>
        <begin position="154"/>
        <end position="330"/>
    </location>
</feature>
<dbReference type="FunFam" id="2.40.70.10:FF:000008">
    <property type="entry name" value="Cathepsin D"/>
    <property type="match status" value="1"/>
</dbReference>
<reference evidence="5" key="2">
    <citation type="submission" date="2025-08" db="UniProtKB">
        <authorList>
            <consortium name="Ensembl"/>
        </authorList>
    </citation>
    <scope>IDENTIFICATION</scope>
</reference>
<feature type="disulfide bond" evidence="2">
    <location>
        <begin position="208"/>
        <end position="212"/>
    </location>
</feature>
<dbReference type="InterPro" id="IPR001461">
    <property type="entry name" value="Aspartic_peptidase_A1"/>
</dbReference>
<dbReference type="Ensembl" id="ENSPMRT00000019486.1">
    <property type="protein sequence ID" value="ENSPMRP00000018323.1"/>
    <property type="gene ID" value="ENSPMRG00000011984.1"/>
</dbReference>
<dbReference type="PANTHER" id="PTHR47966">
    <property type="entry name" value="BETA-SITE APP-CLEAVING ENZYME, ISOFORM A-RELATED"/>
    <property type="match status" value="1"/>
</dbReference>
<feature type="domain" description="Peptidase A1" evidence="4">
    <location>
        <begin position="76"/>
        <end position="151"/>
    </location>
</feature>
<dbReference type="GO" id="GO:0006508">
    <property type="term" value="P:proteolysis"/>
    <property type="evidence" value="ECO:0007669"/>
    <property type="project" value="UniProtKB-KW"/>
</dbReference>
<dbReference type="Pfam" id="PF00026">
    <property type="entry name" value="Asp"/>
    <property type="match status" value="2"/>
</dbReference>
<sequence>MKRLTTPAVEGSEGQMGLVNLGMSFPHDPMKDCDLFLTQIYRIILHKYEELKCKAKRERQGSAAMHICFINLQLTYYGTIYIGTPPQPFKVLFDTGSSPLWVPSISCKDKAYSKHHRFDPRKSSTFHGTGQPFSIKYGKGSVEVILGRDTVKHTIYLCFRKTDGSMVIFGGIDQSYFTGRINWIPVIYKYQWRIAVDSILVNSKKIACRDGCQAVLDTGTSLLLGPKSEINQIQQAIGKVRLTFHSFNCRNLRKMPNVVFVINGIQYPLTPQAYTRKAYDRTGILSTCHNNAGSNSLGQIRNYDHLILGDMFLREYYSVFDRGNNQVGLAKAV</sequence>
<keyword evidence="3" id="KW-0064">Aspartyl protease</keyword>
<protein>
    <recommendedName>
        <fullName evidence="4">Peptidase A1 domain-containing protein</fullName>
    </recommendedName>
</protein>
<reference evidence="5 6" key="1">
    <citation type="journal article" date="2019" name="Proc. Natl. Acad. Sci. U.S.A.">
        <title>Regulatory changes in pterin and carotenoid genes underlie balanced color polymorphisms in the wall lizard.</title>
        <authorList>
            <person name="Andrade P."/>
            <person name="Pinho C."/>
            <person name="Perez I de Lanuza G."/>
            <person name="Afonso S."/>
            <person name="Brejcha J."/>
            <person name="Rubin C.J."/>
            <person name="Wallerman O."/>
            <person name="Pereira P."/>
            <person name="Sabatino S.J."/>
            <person name="Bellati A."/>
            <person name="Pellitteri-Rosa D."/>
            <person name="Bosakova Z."/>
            <person name="Bunikis I."/>
            <person name="Carretero M.A."/>
            <person name="Feiner N."/>
            <person name="Marsik P."/>
            <person name="Pauperio F."/>
            <person name="Salvi D."/>
            <person name="Soler L."/>
            <person name="While G.M."/>
            <person name="Uller T."/>
            <person name="Font E."/>
            <person name="Andersson L."/>
            <person name="Carneiro M."/>
        </authorList>
    </citation>
    <scope>NUCLEOTIDE SEQUENCE</scope>
</reference>
<comment type="similarity">
    <text evidence="1 3">Belongs to the peptidase A1 family.</text>
</comment>
<dbReference type="SUPFAM" id="SSF50630">
    <property type="entry name" value="Acid proteases"/>
    <property type="match status" value="1"/>
</dbReference>
<evidence type="ECO:0000256" key="2">
    <source>
        <dbReference type="PIRSR" id="PIRSR601461-2"/>
    </source>
</evidence>
<organism evidence="5 6">
    <name type="scientific">Podarcis muralis</name>
    <name type="common">Wall lizard</name>
    <name type="synonym">Lacerta muralis</name>
    <dbReference type="NCBI Taxonomy" id="64176"/>
    <lineage>
        <taxon>Eukaryota</taxon>
        <taxon>Metazoa</taxon>
        <taxon>Chordata</taxon>
        <taxon>Craniata</taxon>
        <taxon>Vertebrata</taxon>
        <taxon>Euteleostomi</taxon>
        <taxon>Lepidosauria</taxon>
        <taxon>Squamata</taxon>
        <taxon>Bifurcata</taxon>
        <taxon>Unidentata</taxon>
        <taxon>Episquamata</taxon>
        <taxon>Laterata</taxon>
        <taxon>Lacertibaenia</taxon>
        <taxon>Lacertidae</taxon>
        <taxon>Podarcis</taxon>
    </lineage>
</organism>
<name>A0A670J1E4_PODMU</name>
<dbReference type="PANTHER" id="PTHR47966:SF13">
    <property type="entry name" value="CHYMOSIN"/>
    <property type="match status" value="1"/>
</dbReference>
<keyword evidence="2" id="KW-1015">Disulfide bond</keyword>
<dbReference type="InterPro" id="IPR033121">
    <property type="entry name" value="PEPTIDASE_A1"/>
</dbReference>
<proteinExistence type="inferred from homology"/>